<dbReference type="KEGG" id="anh:A6F65_00929"/>
<dbReference type="Proteomes" id="UP000092698">
    <property type="component" value="Chromosome"/>
</dbReference>
<gene>
    <name evidence="2" type="primary">crtB</name>
    <name evidence="2" type="ORF">A6F65_00929</name>
</gene>
<dbReference type="Gene3D" id="1.10.600.10">
    <property type="entry name" value="Farnesyl Diphosphate Synthase"/>
    <property type="match status" value="1"/>
</dbReference>
<dbReference type="SUPFAM" id="SSF48576">
    <property type="entry name" value="Terpenoid synthases"/>
    <property type="match status" value="1"/>
</dbReference>
<proteinExistence type="predicted"/>
<name>A0A1C7D6Z5_9SPHN</name>
<dbReference type="PROSITE" id="PS01045">
    <property type="entry name" value="SQUALEN_PHYTOEN_SYN_2"/>
    <property type="match status" value="1"/>
</dbReference>
<dbReference type="EMBL" id="CP016545">
    <property type="protein sequence ID" value="ANU07239.1"/>
    <property type="molecule type" value="Genomic_DNA"/>
</dbReference>
<dbReference type="CDD" id="cd00683">
    <property type="entry name" value="Trans_IPPS_HH"/>
    <property type="match status" value="1"/>
</dbReference>
<evidence type="ECO:0000313" key="2">
    <source>
        <dbReference type="EMBL" id="ANU07239.1"/>
    </source>
</evidence>
<organism evidence="2 3">
    <name type="scientific">Paraurantiacibacter namhicola</name>
    <dbReference type="NCBI Taxonomy" id="645517"/>
    <lineage>
        <taxon>Bacteria</taxon>
        <taxon>Pseudomonadati</taxon>
        <taxon>Pseudomonadota</taxon>
        <taxon>Alphaproteobacteria</taxon>
        <taxon>Sphingomonadales</taxon>
        <taxon>Erythrobacteraceae</taxon>
        <taxon>Paraurantiacibacter</taxon>
    </lineage>
</organism>
<dbReference type="InterPro" id="IPR008949">
    <property type="entry name" value="Isoprenoid_synthase_dom_sf"/>
</dbReference>
<dbReference type="GO" id="GO:0051996">
    <property type="term" value="F:squalene synthase [NAD(P)H] activity"/>
    <property type="evidence" value="ECO:0007669"/>
    <property type="project" value="InterPro"/>
</dbReference>
<dbReference type="AlphaFoldDB" id="A0A1C7D6Z5"/>
<dbReference type="Pfam" id="PF00494">
    <property type="entry name" value="SQS_PSY"/>
    <property type="match status" value="1"/>
</dbReference>
<evidence type="ECO:0000313" key="3">
    <source>
        <dbReference type="Proteomes" id="UP000092698"/>
    </source>
</evidence>
<dbReference type="PATRIC" id="fig|645517.4.peg.922"/>
<reference evidence="2 3" key="1">
    <citation type="submission" date="2016-07" db="EMBL/GenBank/DDBJ databases">
        <title>Complete genome sequence of Altererythrobacter namhicola JCM 16345T, containing esterase-encoding genes.</title>
        <authorList>
            <person name="Cheng H."/>
            <person name="Wu Y.-H."/>
            <person name="Jian S.-L."/>
            <person name="Huo Y.-Y."/>
            <person name="Wang C.-S."/>
            <person name="Xu X.-W."/>
        </authorList>
    </citation>
    <scope>NUCLEOTIDE SEQUENCE [LARGE SCALE GENOMIC DNA]</scope>
    <source>
        <strain evidence="2 3">JCM 16345</strain>
    </source>
</reference>
<dbReference type="GO" id="GO:0004311">
    <property type="term" value="F:geranylgeranyl diphosphate synthase activity"/>
    <property type="evidence" value="ECO:0007669"/>
    <property type="project" value="InterPro"/>
</dbReference>
<dbReference type="SFLD" id="SFLDG01018">
    <property type="entry name" value="Squalene/Phytoene_Synthase_Lik"/>
    <property type="match status" value="1"/>
</dbReference>
<dbReference type="STRING" id="645517.A6F65_00929"/>
<keyword evidence="1 2" id="KW-0808">Transferase</keyword>
<dbReference type="InterPro" id="IPR044843">
    <property type="entry name" value="Trans_IPPS_bact-type"/>
</dbReference>
<dbReference type="InterPro" id="IPR002060">
    <property type="entry name" value="Squ/phyt_synthse"/>
</dbReference>
<dbReference type="InterPro" id="IPR033904">
    <property type="entry name" value="Trans_IPPS_HH"/>
</dbReference>
<evidence type="ECO:0000256" key="1">
    <source>
        <dbReference type="ARBA" id="ARBA00022679"/>
    </source>
</evidence>
<sequence length="360" mass="40187">MKPIVPKKRPLVSSAIMRSTQSRAGGGRGRAALVRRARESIEKGSYSFSAASRLFDKDTRERSWLLYAWCRRCDDIADGQDHGGDLNLAKSGAVDRVEALRVLTGRALEGQPTADIAFDALGQVAAECGIREELTDDVIDGFALDANGWIPRTEEDLMRYCYHVAGAVGVMMARVMGVPADDTDTLDRACDLGFAFQLANIARDISEDDAVGRCYVPQQWLARADIEPGQHMKPHNRFKLSALSARMIDMMDEYLDAARLGAARLRFRQRWAVLSAARIYGAIGHKVRDRGQNAWNSRTRTNALEKGWHMLAALGEAIVNRPYRPEKMPEWSRGRVLIKIRMDGRVAPMPMTPLREDEAE</sequence>
<dbReference type="PANTHER" id="PTHR31480">
    <property type="entry name" value="BIFUNCTIONAL LYCOPENE CYCLASE/PHYTOENE SYNTHASE"/>
    <property type="match status" value="1"/>
</dbReference>
<accession>A0A1C7D6Z5</accession>
<protein>
    <submittedName>
        <fullName evidence="2">All-trans-phytoene synthase/15-cis-phytoene synthase</fullName>
        <ecNumber evidence="2">2.5.1.32</ecNumber>
    </submittedName>
</protein>
<dbReference type="GO" id="GO:0016117">
    <property type="term" value="P:carotenoid biosynthetic process"/>
    <property type="evidence" value="ECO:0007669"/>
    <property type="project" value="UniProtKB-ARBA"/>
</dbReference>
<dbReference type="SFLD" id="SFLDG01212">
    <property type="entry name" value="Phytoene_synthase_like"/>
    <property type="match status" value="1"/>
</dbReference>
<dbReference type="InterPro" id="IPR019845">
    <property type="entry name" value="Squalene/phytoene_synthase_CS"/>
</dbReference>
<dbReference type="PROSITE" id="PS01044">
    <property type="entry name" value="SQUALEN_PHYTOEN_SYN_1"/>
    <property type="match status" value="1"/>
</dbReference>
<keyword evidence="3" id="KW-1185">Reference proteome</keyword>
<dbReference type="EC" id="2.5.1.32" evidence="2"/>
<dbReference type="SFLD" id="SFLDS00005">
    <property type="entry name" value="Isoprenoid_Synthase_Type_I"/>
    <property type="match status" value="1"/>
</dbReference>